<dbReference type="PANTHER" id="PTHR42730:SF1">
    <property type="entry name" value="2-OXOGLUTARATE SYNTHASE SUBUNIT KORC"/>
    <property type="match status" value="1"/>
</dbReference>
<dbReference type="SUPFAM" id="SSF53323">
    <property type="entry name" value="Pyruvate-ferredoxin oxidoreductase, PFOR, domain III"/>
    <property type="match status" value="1"/>
</dbReference>
<keyword evidence="1" id="KW-0560">Oxidoreductase</keyword>
<feature type="domain" description="Pyruvate/ketoisovalerate oxidoreductase catalytic" evidence="2">
    <location>
        <begin position="11"/>
        <end position="174"/>
    </location>
</feature>
<evidence type="ECO:0000313" key="3">
    <source>
        <dbReference type="EMBL" id="HGG98998.1"/>
    </source>
</evidence>
<dbReference type="NCBIfam" id="TIGR02175">
    <property type="entry name" value="PorC_KorC"/>
    <property type="match status" value="1"/>
</dbReference>
<name>A0A7C4AIL5_9BACT</name>
<reference evidence="3" key="1">
    <citation type="journal article" date="2020" name="mSystems">
        <title>Genome- and Community-Level Interaction Insights into Carbon Utilization and Element Cycling Functions of Hydrothermarchaeota in Hydrothermal Sediment.</title>
        <authorList>
            <person name="Zhou Z."/>
            <person name="Liu Y."/>
            <person name="Xu W."/>
            <person name="Pan J."/>
            <person name="Luo Z.H."/>
            <person name="Li M."/>
        </authorList>
    </citation>
    <scope>NUCLEOTIDE SEQUENCE [LARGE SCALE GENOMIC DNA]</scope>
    <source>
        <strain evidence="3">SpSt-788</strain>
    </source>
</reference>
<evidence type="ECO:0000259" key="2">
    <source>
        <dbReference type="Pfam" id="PF01558"/>
    </source>
</evidence>
<gene>
    <name evidence="3" type="ORF">ENV75_00860</name>
</gene>
<dbReference type="InterPro" id="IPR052554">
    <property type="entry name" value="2-oxoglutarate_synth_KorC"/>
</dbReference>
<protein>
    <submittedName>
        <fullName evidence="3">2-oxoglutarate ferredoxin oxidoreductase subunit gamma</fullName>
    </submittedName>
</protein>
<evidence type="ECO:0000256" key="1">
    <source>
        <dbReference type="ARBA" id="ARBA00023002"/>
    </source>
</evidence>
<organism evidence="3">
    <name type="scientific">Thermodesulfovibrio aggregans</name>
    <dbReference type="NCBI Taxonomy" id="86166"/>
    <lineage>
        <taxon>Bacteria</taxon>
        <taxon>Pseudomonadati</taxon>
        <taxon>Nitrospirota</taxon>
        <taxon>Thermodesulfovibrionia</taxon>
        <taxon>Thermodesulfovibrionales</taxon>
        <taxon>Thermodesulfovibrionaceae</taxon>
        <taxon>Thermodesulfovibrio</taxon>
    </lineage>
</organism>
<dbReference type="Pfam" id="PF01558">
    <property type="entry name" value="POR"/>
    <property type="match status" value="1"/>
</dbReference>
<dbReference type="InterPro" id="IPR019752">
    <property type="entry name" value="Pyrv/ketoisovalerate_OxRed_cat"/>
</dbReference>
<comment type="caution">
    <text evidence="3">The sequence shown here is derived from an EMBL/GenBank/DDBJ whole genome shotgun (WGS) entry which is preliminary data.</text>
</comment>
<dbReference type="GO" id="GO:0016625">
    <property type="term" value="F:oxidoreductase activity, acting on the aldehyde or oxo group of donors, iron-sulfur protein as acceptor"/>
    <property type="evidence" value="ECO:0007669"/>
    <property type="project" value="InterPro"/>
</dbReference>
<dbReference type="AlphaFoldDB" id="A0A7C4AIL5"/>
<sequence length="179" mass="19846">MEYRIIIAGSGGQGILFLGKIIAHAAMKEDREVTWFPSYGAEMRGGTANCTVVISDELIGSPIIKNADYLIVLNEASYNKFINRVVSEGILIYDSSIIKTSNTRKDIKIFPIEASKEAAIIADPKLANMVLLGAFIKILKTVSIHKVLETIEEVIPPKRKEIIEINKKLILRGYSILEN</sequence>
<proteinExistence type="predicted"/>
<dbReference type="Gene3D" id="3.40.920.10">
    <property type="entry name" value="Pyruvate-ferredoxin oxidoreductase, PFOR, domain III"/>
    <property type="match status" value="1"/>
</dbReference>
<dbReference type="InterPro" id="IPR002869">
    <property type="entry name" value="Pyrv_flavodox_OxRed_cen"/>
</dbReference>
<dbReference type="PANTHER" id="PTHR42730">
    <property type="entry name" value="2-OXOGLUTARATE SYNTHASE SUBUNIT KORC"/>
    <property type="match status" value="1"/>
</dbReference>
<dbReference type="InterPro" id="IPR011894">
    <property type="entry name" value="PorC_KorC"/>
</dbReference>
<dbReference type="EMBL" id="DTHO01000007">
    <property type="protein sequence ID" value="HGG98998.1"/>
    <property type="molecule type" value="Genomic_DNA"/>
</dbReference>
<accession>A0A7C4AIL5</accession>